<dbReference type="EMBL" id="RBIQ01000007">
    <property type="protein sequence ID" value="RKR15266.1"/>
    <property type="molecule type" value="Genomic_DNA"/>
</dbReference>
<dbReference type="AlphaFoldDB" id="A0A495EET0"/>
<dbReference type="SUPFAM" id="SSF56935">
    <property type="entry name" value="Porins"/>
    <property type="match status" value="1"/>
</dbReference>
<protein>
    <recommendedName>
        <fullName evidence="4">Long-subunit fatty acid transport protein</fullName>
    </recommendedName>
</protein>
<proteinExistence type="predicted"/>
<reference evidence="2 3" key="1">
    <citation type="submission" date="2018-10" db="EMBL/GenBank/DDBJ databases">
        <title>Genomic Encyclopedia of Archaeal and Bacterial Type Strains, Phase II (KMG-II): from individual species to whole genera.</title>
        <authorList>
            <person name="Goeker M."/>
        </authorList>
    </citation>
    <scope>NUCLEOTIDE SEQUENCE [LARGE SCALE GENOMIC DNA]</scope>
    <source>
        <strain evidence="2 3">DSM 25230</strain>
    </source>
</reference>
<feature type="signal peptide" evidence="1">
    <location>
        <begin position="1"/>
        <end position="19"/>
    </location>
</feature>
<organism evidence="2 3">
    <name type="scientific">Maribacter vaceletii</name>
    <dbReference type="NCBI Taxonomy" id="1206816"/>
    <lineage>
        <taxon>Bacteria</taxon>
        <taxon>Pseudomonadati</taxon>
        <taxon>Bacteroidota</taxon>
        <taxon>Flavobacteriia</taxon>
        <taxon>Flavobacteriales</taxon>
        <taxon>Flavobacteriaceae</taxon>
        <taxon>Maribacter</taxon>
    </lineage>
</organism>
<keyword evidence="1" id="KW-0732">Signal</keyword>
<evidence type="ECO:0000313" key="2">
    <source>
        <dbReference type="EMBL" id="RKR15266.1"/>
    </source>
</evidence>
<evidence type="ECO:0000313" key="3">
    <source>
        <dbReference type="Proteomes" id="UP000269412"/>
    </source>
</evidence>
<keyword evidence="3" id="KW-1185">Reference proteome</keyword>
<evidence type="ECO:0000256" key="1">
    <source>
        <dbReference type="SAM" id="SignalP"/>
    </source>
</evidence>
<gene>
    <name evidence="2" type="ORF">CLV91_1349</name>
</gene>
<dbReference type="OrthoDB" id="1491239at2"/>
<feature type="chain" id="PRO_5019866696" description="Long-subunit fatty acid transport protein" evidence="1">
    <location>
        <begin position="20"/>
        <end position="428"/>
    </location>
</feature>
<accession>A0A495EET0</accession>
<sequence>MIKKILIAIVCIASVSMYAQEGSVSPYSYFGIGELRTTSTVENQMMGGLGVYADSIHVNLKNPAAYSKLGLSGNDKVGLTTYTAGISHNRITLSSFTEEEETALTNLDYLALGFSLGKGLGIGFGLMPHSSVGYNIEQGTTGSQGAVSNVYSGEGGLNKVYFSVGYEFMKDLSFGATANFNFGTINSSRVQSTEGIQFGTFDRRESKINGIDFNLAVNYTPKVTKKHTLYTSLRVKTQGNLTSSNSQEIGSFSPDNGINIELIDVDLDAQGLRNTEFKIAPATTLGVGFGEEKKWFLGAEYSIQSLDSFSNDFLGATNVTYGDASAFSFGGFYIPEYSSFTSYLKRVTYRAGLRADNSGMIVNNKEIKDFGITFGLGLPLGRSFSNINLGFELGKRGTSTANLIEENYFKINIGLSLNDLWFQKRKIN</sequence>
<dbReference type="Proteomes" id="UP000269412">
    <property type="component" value="Unassembled WGS sequence"/>
</dbReference>
<comment type="caution">
    <text evidence="2">The sequence shown here is derived from an EMBL/GenBank/DDBJ whole genome shotgun (WGS) entry which is preliminary data.</text>
</comment>
<dbReference type="Gene3D" id="2.40.160.60">
    <property type="entry name" value="Outer membrane protein transport protein (OMPP1/FadL/TodX)"/>
    <property type="match status" value="1"/>
</dbReference>
<dbReference type="RefSeq" id="WP_121065201.1">
    <property type="nucleotide sequence ID" value="NZ_RBIQ01000007.1"/>
</dbReference>
<name>A0A495EET0_9FLAO</name>
<evidence type="ECO:0008006" key="4">
    <source>
        <dbReference type="Google" id="ProtNLM"/>
    </source>
</evidence>